<sequence>MEQSGTTALLQGAVQDLASGVVSALRGGDHVTVSAAIGEDTPTANLVLPAVRVLGADLLLPRVLFRSQPDLAELAVFRKAVDAFPARADAAPAVRWSHWAMRRTLRRFEAAPDGAPGQDTAADLGTDWLEGAGWQYLTQQLAVLAALAVPGEDGPVTEVARSRPVDVARGFVRAVRRRDWQQAAGAGRWLTLLDGVPAELGLETGLDFVELMGGGDPRVALQIQAARVMRAAGAVV</sequence>
<evidence type="ECO:0000313" key="1">
    <source>
        <dbReference type="EMBL" id="AIS01488.1"/>
    </source>
</evidence>
<keyword evidence="2" id="KW-1185">Reference proteome</keyword>
<dbReference type="KEGG" id="sgu:SGLAU_27755"/>
<dbReference type="OrthoDB" id="3698319at2"/>
<dbReference type="AlphaFoldDB" id="A0A089XBZ3"/>
<protein>
    <submittedName>
        <fullName evidence="1">Uncharacterized protein</fullName>
    </submittedName>
</protein>
<evidence type="ECO:0000313" key="2">
    <source>
        <dbReference type="Proteomes" id="UP000029482"/>
    </source>
</evidence>
<name>A0A089XBZ3_STRGA</name>
<dbReference type="Proteomes" id="UP000029482">
    <property type="component" value="Chromosome"/>
</dbReference>
<gene>
    <name evidence="1" type="ORF">SGLAU_27755</name>
</gene>
<dbReference type="eggNOG" id="ENOG50342B0">
    <property type="taxonomic scope" value="Bacteria"/>
</dbReference>
<reference evidence="2" key="1">
    <citation type="journal article" date="2015" name="J. Biotechnol.">
        <title>Complete genome sequence of the actinobacterium Streptomyces glaucescens GLA.O (DSM 40922) consisting of a linear chromosome and one linear plasmid.</title>
        <authorList>
            <person name="Ortseifen V."/>
            <person name="Winkler A."/>
            <person name="Albersmeier A."/>
            <person name="Wendler S."/>
            <person name="Puhler A."/>
            <person name="Kalinowski J."/>
            <person name="Ruckert C."/>
        </authorList>
    </citation>
    <scope>NUCLEOTIDE SEQUENCE [LARGE SCALE GENOMIC DNA]</scope>
    <source>
        <strain evidence="2">DSM 40922 / GLA O</strain>
    </source>
</reference>
<dbReference type="HOGENOM" id="CLU_104643_0_0_11"/>
<accession>A0A089XBZ3</accession>
<organism evidence="1 2">
    <name type="scientific">Streptomyces glaucescens</name>
    <dbReference type="NCBI Taxonomy" id="1907"/>
    <lineage>
        <taxon>Bacteria</taxon>
        <taxon>Bacillati</taxon>
        <taxon>Actinomycetota</taxon>
        <taxon>Actinomycetes</taxon>
        <taxon>Kitasatosporales</taxon>
        <taxon>Streptomycetaceae</taxon>
        <taxon>Streptomyces</taxon>
    </lineage>
</organism>
<dbReference type="RefSeq" id="WP_043505192.1">
    <property type="nucleotide sequence ID" value="NZ_CP009438.1"/>
</dbReference>
<dbReference type="STRING" id="1907.SGLAU_27755"/>
<proteinExistence type="predicted"/>
<dbReference type="EMBL" id="CP009438">
    <property type="protein sequence ID" value="AIS01488.1"/>
    <property type="molecule type" value="Genomic_DNA"/>
</dbReference>